<sequence length="80" mass="8623">MLLPVVLPRPLVPVVGDPALDLVPAVRPESTSGGVLAGLRTVRVEPLSRGWSVRVQLPTGGRTTSHLWLLVGHLRRHGRP</sequence>
<reference evidence="1 2" key="1">
    <citation type="journal article" date="2014" name="Genome Announc.">
        <title>Draft Genome Sequence of Kocuria palustris PEL.</title>
        <authorList>
            <person name="Sharma G."/>
            <person name="Khatri I."/>
            <person name="Subramanian S."/>
        </authorList>
    </citation>
    <scope>NUCLEOTIDE SEQUENCE [LARGE SCALE GENOMIC DNA]</scope>
    <source>
        <strain evidence="1 2">PEL</strain>
    </source>
</reference>
<organism evidence="1 2">
    <name type="scientific">Kocuria palustris PEL</name>
    <dbReference type="NCBI Taxonomy" id="1236550"/>
    <lineage>
        <taxon>Bacteria</taxon>
        <taxon>Bacillati</taxon>
        <taxon>Actinomycetota</taxon>
        <taxon>Actinomycetes</taxon>
        <taxon>Micrococcales</taxon>
        <taxon>Micrococcaceae</taxon>
        <taxon>Kocuria</taxon>
    </lineage>
</organism>
<dbReference type="AlphaFoldDB" id="M2YCL4"/>
<name>M2YCL4_9MICC</name>
<evidence type="ECO:0000313" key="1">
    <source>
        <dbReference type="EMBL" id="EME36260.1"/>
    </source>
</evidence>
<comment type="caution">
    <text evidence="1">The sequence shown here is derived from an EMBL/GenBank/DDBJ whole genome shotgun (WGS) entry which is preliminary data.</text>
</comment>
<accession>M2YCL4</accession>
<proteinExistence type="predicted"/>
<keyword evidence="2" id="KW-1185">Reference proteome</keyword>
<protein>
    <submittedName>
        <fullName evidence="1">Uncharacterized protein</fullName>
    </submittedName>
</protein>
<dbReference type="EMBL" id="ANHZ02000017">
    <property type="protein sequence ID" value="EME36260.1"/>
    <property type="molecule type" value="Genomic_DNA"/>
</dbReference>
<gene>
    <name evidence="1" type="ORF">C884_00739</name>
</gene>
<dbReference type="Proteomes" id="UP000009877">
    <property type="component" value="Unassembled WGS sequence"/>
</dbReference>
<evidence type="ECO:0000313" key="2">
    <source>
        <dbReference type="Proteomes" id="UP000009877"/>
    </source>
</evidence>